<sequence length="189" mass="19445">MPMPQSRTSSIRYASRIGIGALTLALGSAALTAPAASATSGDTATVTAQPGASASTDASTATSSPAIQSFTPIPVVPLPHTGDSDDDSTRLYNGHIVKWSGYHITGDHEITFDAQVNSCTSLHAKTIEENGVLKVALIGSNPTRHTACIAVMRQEHVKVKTTANANTLRVQPLHVLAVNNGGGGGNTPH</sequence>
<evidence type="ECO:0000256" key="2">
    <source>
        <dbReference type="SAM" id="SignalP"/>
    </source>
</evidence>
<dbReference type="EMBL" id="AJJQ01000004">
    <property type="protein sequence ID" value="EID51944.1"/>
    <property type="molecule type" value="Genomic_DNA"/>
</dbReference>
<accession>I0UVP1</accession>
<proteinExistence type="predicted"/>
<organism evidence="3 4">
    <name type="scientific">Rothia aeria F0474</name>
    <dbReference type="NCBI Taxonomy" id="1125724"/>
    <lineage>
        <taxon>Bacteria</taxon>
        <taxon>Bacillati</taxon>
        <taxon>Actinomycetota</taxon>
        <taxon>Actinomycetes</taxon>
        <taxon>Micrococcales</taxon>
        <taxon>Micrococcaceae</taxon>
        <taxon>Rothia</taxon>
    </lineage>
</organism>
<evidence type="ECO:0000256" key="1">
    <source>
        <dbReference type="SAM" id="MobiDB-lite"/>
    </source>
</evidence>
<name>I0UVP1_9MICC</name>
<keyword evidence="4" id="KW-1185">Reference proteome</keyword>
<evidence type="ECO:0008006" key="5">
    <source>
        <dbReference type="Google" id="ProtNLM"/>
    </source>
</evidence>
<feature type="chain" id="PRO_5003635290" description="Lipoprotein" evidence="2">
    <location>
        <begin position="36"/>
        <end position="189"/>
    </location>
</feature>
<dbReference type="Proteomes" id="UP000004863">
    <property type="component" value="Unassembled WGS sequence"/>
</dbReference>
<feature type="signal peptide" evidence="2">
    <location>
        <begin position="1"/>
        <end position="35"/>
    </location>
</feature>
<feature type="compositionally biased region" description="Low complexity" evidence="1">
    <location>
        <begin position="52"/>
        <end position="66"/>
    </location>
</feature>
<dbReference type="AlphaFoldDB" id="I0UVP1"/>
<gene>
    <name evidence="3" type="ORF">HMPREF1324_0957</name>
</gene>
<comment type="caution">
    <text evidence="3">The sequence shown here is derived from an EMBL/GenBank/DDBJ whole genome shotgun (WGS) entry which is preliminary data.</text>
</comment>
<protein>
    <recommendedName>
        <fullName evidence="5">Lipoprotein</fullName>
    </recommendedName>
</protein>
<feature type="region of interest" description="Disordered" evidence="1">
    <location>
        <begin position="42"/>
        <end position="87"/>
    </location>
</feature>
<evidence type="ECO:0000313" key="3">
    <source>
        <dbReference type="EMBL" id="EID51944.1"/>
    </source>
</evidence>
<keyword evidence="2" id="KW-0732">Signal</keyword>
<reference evidence="3" key="1">
    <citation type="submission" date="2012-03" db="EMBL/GenBank/DDBJ databases">
        <authorList>
            <person name="Durkin A.S."/>
            <person name="McCorrison J."/>
            <person name="Torralba M."/>
            <person name="Gillis M."/>
            <person name="Methe B."/>
            <person name="Sutton G."/>
            <person name="Nelson K.E."/>
        </authorList>
    </citation>
    <scope>NUCLEOTIDE SEQUENCE [LARGE SCALE GENOMIC DNA]</scope>
    <source>
        <strain evidence="3">F0474</strain>
    </source>
</reference>
<evidence type="ECO:0000313" key="4">
    <source>
        <dbReference type="Proteomes" id="UP000004863"/>
    </source>
</evidence>